<dbReference type="EMBL" id="JACHXD010000028">
    <property type="protein sequence ID" value="MBB3122340.1"/>
    <property type="molecule type" value="Genomic_DNA"/>
</dbReference>
<comment type="caution">
    <text evidence="1">The sequence shown here is derived from an EMBL/GenBank/DDBJ whole genome shotgun (WGS) entry which is preliminary data.</text>
</comment>
<name>A0A7W5BHJ3_9BURK</name>
<keyword evidence="2" id="KW-1185">Reference proteome</keyword>
<dbReference type="SUPFAM" id="SSF53850">
    <property type="entry name" value="Periplasmic binding protein-like II"/>
    <property type="match status" value="1"/>
</dbReference>
<accession>A0A7W5BHJ3</accession>
<evidence type="ECO:0000313" key="2">
    <source>
        <dbReference type="Proteomes" id="UP000541535"/>
    </source>
</evidence>
<organism evidence="1 2">
    <name type="scientific">Pseudoduganella violacea</name>
    <dbReference type="NCBI Taxonomy" id="1715466"/>
    <lineage>
        <taxon>Bacteria</taxon>
        <taxon>Pseudomonadati</taxon>
        <taxon>Pseudomonadota</taxon>
        <taxon>Betaproteobacteria</taxon>
        <taxon>Burkholderiales</taxon>
        <taxon>Oxalobacteraceae</taxon>
        <taxon>Telluria group</taxon>
        <taxon>Pseudoduganella</taxon>
    </lineage>
</organism>
<evidence type="ECO:0000313" key="1">
    <source>
        <dbReference type="EMBL" id="MBB3122340.1"/>
    </source>
</evidence>
<dbReference type="AlphaFoldDB" id="A0A7W5BHJ3"/>
<reference evidence="1 2" key="1">
    <citation type="submission" date="2020-08" db="EMBL/GenBank/DDBJ databases">
        <title>Genomic Encyclopedia of Type Strains, Phase III (KMG-III): the genomes of soil and plant-associated and newly described type strains.</title>
        <authorList>
            <person name="Whitman W."/>
        </authorList>
    </citation>
    <scope>NUCLEOTIDE SEQUENCE [LARGE SCALE GENOMIC DNA]</scope>
    <source>
        <strain evidence="1 2">CECT 8897</strain>
    </source>
</reference>
<dbReference type="Proteomes" id="UP000541535">
    <property type="component" value="Unassembled WGS sequence"/>
</dbReference>
<dbReference type="RefSeq" id="WP_183444000.1">
    <property type="nucleotide sequence ID" value="NZ_JACHXD010000028.1"/>
</dbReference>
<protein>
    <recommendedName>
        <fullName evidence="3">Transporter substrate-binding domain-containing protein</fullName>
    </recommendedName>
</protein>
<evidence type="ECO:0008006" key="3">
    <source>
        <dbReference type="Google" id="ProtNLM"/>
    </source>
</evidence>
<proteinExistence type="predicted"/>
<gene>
    <name evidence="1" type="ORF">FHS03_005441</name>
</gene>
<sequence length="276" mass="31666">MTATLLRTAIPLLLLAFCGVLDAAPAPLRIVLPMIHPSAQEHAHYFPKLLRLALDKTATTDGPYTLEHYPHELTSPRQQTEIKKDGVINVMWDGSNPQRERELLPVRVSLLHELNDYRVFLIRADQQERFRAVRTLDDLRQLKAGVGVNWPSADVLRRNGLPVVTSISYESLFPMLVVKRFDYLPRGAHEAWGEQELHAKEGLVLESTIFLHYRVPHYFFVSQANPRLAERIERGLKLAQKDGSWDRLFNSIPAFRRGQAEINAHKRRVFELQAAE</sequence>